<evidence type="ECO:0000259" key="12">
    <source>
        <dbReference type="Pfam" id="PF01743"/>
    </source>
</evidence>
<feature type="binding site" evidence="11">
    <location>
        <position position="116"/>
    </location>
    <ligand>
        <name>CTP</name>
        <dbReference type="ChEBI" id="CHEBI:37563"/>
    </ligand>
</feature>
<feature type="binding site" evidence="11">
    <location>
        <position position="159"/>
    </location>
    <ligand>
        <name>ATP</name>
        <dbReference type="ChEBI" id="CHEBI:30616"/>
    </ligand>
</feature>
<organism evidence="15 16">
    <name type="scientific">Thalassobacillus hwangdonensis</name>
    <dbReference type="NCBI Taxonomy" id="546108"/>
    <lineage>
        <taxon>Bacteria</taxon>
        <taxon>Bacillati</taxon>
        <taxon>Bacillota</taxon>
        <taxon>Bacilli</taxon>
        <taxon>Bacillales</taxon>
        <taxon>Bacillaceae</taxon>
        <taxon>Thalassobacillus</taxon>
    </lineage>
</organism>
<evidence type="ECO:0000256" key="4">
    <source>
        <dbReference type="ARBA" id="ARBA00022695"/>
    </source>
</evidence>
<dbReference type="NCBIfam" id="NF009814">
    <property type="entry name" value="PRK13299.1"/>
    <property type="match status" value="1"/>
</dbReference>
<evidence type="ECO:0000256" key="10">
    <source>
        <dbReference type="ARBA" id="ARBA00022884"/>
    </source>
</evidence>
<feature type="binding site" evidence="11">
    <location>
        <position position="32"/>
    </location>
    <ligand>
        <name>ATP</name>
        <dbReference type="ChEBI" id="CHEBI:30616"/>
    </ligand>
</feature>
<dbReference type="CDD" id="cd05398">
    <property type="entry name" value="NT_ClassII-CCAase"/>
    <property type="match status" value="1"/>
</dbReference>
<feature type="binding site" evidence="11">
    <location>
        <position position="35"/>
    </location>
    <ligand>
        <name>ATP</name>
        <dbReference type="ChEBI" id="CHEBI:30616"/>
    </ligand>
</feature>
<sequence length="403" mass="46609">MKMEEQDLKLDQAMEIVNTIERHGHRAYIVGGSVRDKLIGREIGDIDIASSATPAEIMKIFTKVIPIGIEHGTVMVRHHGESYEVTTFRVEDNYRDYRHPDHVAFVKDVKMDLARRDFTMNAIALDQAGNLEDPFGGRSDIIKKEIKAVGSPMERFQEDPLRMMRAIRFVSQLGFTIESSTMDAMKAHIHLLKKIAVERVAIEFEKMFRGPYLDKALEISEAVNISEMLPVFDEQPSLLLKYKLSPLENFAELISYYTFQETDLSVKRWVREWKLSNKTANKAEALLNALQLYLKSGEIDAWLVYNLPETLYQSFARVTGLIYQMEAEEVYRRVSDLHNALPVKNRKEIDFDGKALTEIYPARQKGPWIGNLLNEVERAVVFRDLKNEYNEIKEWVVKWHPPV</sequence>
<keyword evidence="8 11" id="KW-0067">ATP-binding</keyword>
<evidence type="ECO:0000256" key="6">
    <source>
        <dbReference type="ARBA" id="ARBA00022741"/>
    </source>
</evidence>
<feature type="binding site" evidence="11">
    <location>
        <position position="35"/>
    </location>
    <ligand>
        <name>CTP</name>
        <dbReference type="ChEBI" id="CHEBI:37563"/>
    </ligand>
</feature>
<comment type="miscellaneous">
    <text evidence="11">A single active site specifically recognizes both ATP and CTP and is responsible for their addition.</text>
</comment>
<dbReference type="Gene3D" id="1.10.246.80">
    <property type="match status" value="1"/>
</dbReference>
<name>A0ABW3KXS7_9BACI</name>
<comment type="cofactor">
    <cofactor evidence="1 11">
        <name>Mg(2+)</name>
        <dbReference type="ChEBI" id="CHEBI:18420"/>
    </cofactor>
</comment>
<comment type="similarity">
    <text evidence="11">Belongs to the tRNA nucleotidyltransferase/poly(A) polymerase family. Bacterial CCA-adding enzyme type 3 subfamily.</text>
</comment>
<gene>
    <name evidence="11" type="primary">cca</name>
    <name evidence="15" type="ORF">ACFQ2J_04550</name>
</gene>
<evidence type="ECO:0000256" key="5">
    <source>
        <dbReference type="ARBA" id="ARBA00022723"/>
    </source>
</evidence>
<feature type="binding site" evidence="11">
    <location>
        <position position="165"/>
    </location>
    <ligand>
        <name>CTP</name>
        <dbReference type="ChEBI" id="CHEBI:37563"/>
    </ligand>
</feature>
<feature type="binding site" evidence="11">
    <location>
        <position position="116"/>
    </location>
    <ligand>
        <name>ATP</name>
        <dbReference type="ChEBI" id="CHEBI:30616"/>
    </ligand>
</feature>
<dbReference type="InterPro" id="IPR032810">
    <property type="entry name" value="CCA-adding_enz_C"/>
</dbReference>
<dbReference type="InterPro" id="IPR043519">
    <property type="entry name" value="NT_sf"/>
</dbReference>
<reference evidence="16" key="1">
    <citation type="journal article" date="2019" name="Int. J. Syst. Evol. Microbiol.">
        <title>The Global Catalogue of Microorganisms (GCM) 10K type strain sequencing project: providing services to taxonomists for standard genome sequencing and annotation.</title>
        <authorList>
            <consortium name="The Broad Institute Genomics Platform"/>
            <consortium name="The Broad Institute Genome Sequencing Center for Infectious Disease"/>
            <person name="Wu L."/>
            <person name="Ma J."/>
        </authorList>
    </citation>
    <scope>NUCLEOTIDE SEQUENCE [LARGE SCALE GENOMIC DNA]</scope>
    <source>
        <strain evidence="16">CCUG 56607</strain>
    </source>
</reference>
<keyword evidence="7 11" id="KW-0692">RNA repair</keyword>
<dbReference type="SUPFAM" id="SSF81301">
    <property type="entry name" value="Nucleotidyltransferase"/>
    <property type="match status" value="1"/>
</dbReference>
<evidence type="ECO:0000256" key="7">
    <source>
        <dbReference type="ARBA" id="ARBA00022800"/>
    </source>
</evidence>
<proteinExistence type="inferred from homology"/>
<evidence type="ECO:0000256" key="3">
    <source>
        <dbReference type="ARBA" id="ARBA00022694"/>
    </source>
</evidence>
<feature type="binding site" evidence="11">
    <location>
        <position position="32"/>
    </location>
    <ligand>
        <name>CTP</name>
        <dbReference type="ChEBI" id="CHEBI:37563"/>
    </ligand>
</feature>
<dbReference type="Pfam" id="PF13735">
    <property type="entry name" value="tRNA_NucTran2_2"/>
    <property type="match status" value="1"/>
</dbReference>
<dbReference type="SUPFAM" id="SSF81891">
    <property type="entry name" value="Poly A polymerase C-terminal region-like"/>
    <property type="match status" value="1"/>
</dbReference>
<evidence type="ECO:0000256" key="9">
    <source>
        <dbReference type="ARBA" id="ARBA00022842"/>
    </source>
</evidence>
<protein>
    <recommendedName>
        <fullName evidence="11">CCA-adding enzyme</fullName>
        <ecNumber evidence="11">2.7.7.72</ecNumber>
    </recommendedName>
    <alternativeName>
        <fullName evidence="11">CCA tRNA nucleotidyltransferase</fullName>
    </alternativeName>
    <alternativeName>
        <fullName evidence="11">tRNA CCA-pyrophosphorylase</fullName>
    </alternativeName>
    <alternativeName>
        <fullName evidence="11">tRNA adenylyl-/cytidylyl- transferase</fullName>
    </alternativeName>
    <alternativeName>
        <fullName evidence="11">tRNA nucleotidyltransferase</fullName>
    </alternativeName>
    <alternativeName>
        <fullName evidence="11">tRNA-NT</fullName>
    </alternativeName>
</protein>
<feature type="binding site" evidence="11">
    <location>
        <position position="162"/>
    </location>
    <ligand>
        <name>CTP</name>
        <dbReference type="ChEBI" id="CHEBI:37563"/>
    </ligand>
</feature>
<keyword evidence="9 11" id="KW-0460">Magnesium</keyword>
<feature type="domain" description="CCA-adding enzyme C-terminal" evidence="14">
    <location>
        <begin position="257"/>
        <end position="396"/>
    </location>
</feature>
<evidence type="ECO:0000259" key="14">
    <source>
        <dbReference type="Pfam" id="PF13735"/>
    </source>
</evidence>
<keyword evidence="16" id="KW-1185">Reference proteome</keyword>
<dbReference type="InterPro" id="IPR002646">
    <property type="entry name" value="PolA_pol_head_dom"/>
</dbReference>
<evidence type="ECO:0000259" key="13">
    <source>
        <dbReference type="Pfam" id="PF12627"/>
    </source>
</evidence>
<feature type="binding site" evidence="11">
    <location>
        <position position="47"/>
    </location>
    <ligand>
        <name>Mg(2+)</name>
        <dbReference type="ChEBI" id="CHEBI:18420"/>
    </ligand>
</feature>
<dbReference type="GO" id="GO:0004810">
    <property type="term" value="F:CCA tRNA nucleotidyltransferase activity"/>
    <property type="evidence" value="ECO:0007669"/>
    <property type="project" value="UniProtKB-EC"/>
</dbReference>
<feature type="binding site" evidence="11">
    <location>
        <position position="159"/>
    </location>
    <ligand>
        <name>CTP</name>
        <dbReference type="ChEBI" id="CHEBI:37563"/>
    </ligand>
</feature>
<keyword evidence="3 11" id="KW-0819">tRNA processing</keyword>
<dbReference type="InterPro" id="IPR050264">
    <property type="entry name" value="Bact_CCA-adding_enz_type3_sf"/>
</dbReference>
<feature type="binding site" evidence="11">
    <location>
        <position position="165"/>
    </location>
    <ligand>
        <name>ATP</name>
        <dbReference type="ChEBI" id="CHEBI:30616"/>
    </ligand>
</feature>
<feature type="domain" description="Poly A polymerase head" evidence="12">
    <location>
        <begin position="27"/>
        <end position="146"/>
    </location>
</feature>
<feature type="binding site" evidence="11">
    <location>
        <position position="168"/>
    </location>
    <ligand>
        <name>ATP</name>
        <dbReference type="ChEBI" id="CHEBI:30616"/>
    </ligand>
</feature>
<feature type="binding site" evidence="11">
    <location>
        <position position="168"/>
    </location>
    <ligand>
        <name>CTP</name>
        <dbReference type="ChEBI" id="CHEBI:37563"/>
    </ligand>
</feature>
<dbReference type="Pfam" id="PF01743">
    <property type="entry name" value="PolyA_pol"/>
    <property type="match status" value="1"/>
</dbReference>
<dbReference type="HAMAP" id="MF_01263">
    <property type="entry name" value="CCA_bact_type3"/>
    <property type="match status" value="1"/>
</dbReference>
<dbReference type="RefSeq" id="WP_386056985.1">
    <property type="nucleotide sequence ID" value="NZ_JBHTKL010000001.1"/>
</dbReference>
<keyword evidence="6 11" id="KW-0547">Nucleotide-binding</keyword>
<evidence type="ECO:0000313" key="16">
    <source>
        <dbReference type="Proteomes" id="UP001596990"/>
    </source>
</evidence>
<keyword evidence="5 11" id="KW-0479">Metal-binding</keyword>
<evidence type="ECO:0000256" key="11">
    <source>
        <dbReference type="HAMAP-Rule" id="MF_01263"/>
    </source>
</evidence>
<dbReference type="Pfam" id="PF12627">
    <property type="entry name" value="PolyA_pol_RNAbd"/>
    <property type="match status" value="1"/>
</dbReference>
<evidence type="ECO:0000313" key="15">
    <source>
        <dbReference type="EMBL" id="MFD1018465.1"/>
    </source>
</evidence>
<feature type="domain" description="tRNA nucleotidyltransferase/poly(A) polymerase RNA and SrmB- binding" evidence="13">
    <location>
        <begin position="174"/>
        <end position="218"/>
    </location>
</feature>
<keyword evidence="4 11" id="KW-0548">Nucleotidyltransferase</keyword>
<dbReference type="InterPro" id="IPR023068">
    <property type="entry name" value="CCA-adding_enz_firmicutes"/>
</dbReference>
<keyword evidence="2 11" id="KW-0808">Transferase</keyword>
<comment type="catalytic activity">
    <reaction evidence="11">
        <text>a tRNA precursor + 2 CTP + ATP = a tRNA with a 3' CCA end + 3 diphosphate</text>
        <dbReference type="Rhea" id="RHEA:14433"/>
        <dbReference type="Rhea" id="RHEA-COMP:10465"/>
        <dbReference type="Rhea" id="RHEA-COMP:10468"/>
        <dbReference type="ChEBI" id="CHEBI:30616"/>
        <dbReference type="ChEBI" id="CHEBI:33019"/>
        <dbReference type="ChEBI" id="CHEBI:37563"/>
        <dbReference type="ChEBI" id="CHEBI:74896"/>
        <dbReference type="ChEBI" id="CHEBI:83071"/>
        <dbReference type="EC" id="2.7.7.72"/>
    </reaction>
</comment>
<dbReference type="EMBL" id="JBHTKL010000001">
    <property type="protein sequence ID" value="MFD1018465.1"/>
    <property type="molecule type" value="Genomic_DNA"/>
</dbReference>
<feature type="binding site" evidence="11">
    <location>
        <position position="45"/>
    </location>
    <ligand>
        <name>Mg(2+)</name>
        <dbReference type="ChEBI" id="CHEBI:18420"/>
    </ligand>
</feature>
<evidence type="ECO:0000256" key="8">
    <source>
        <dbReference type="ARBA" id="ARBA00022840"/>
    </source>
</evidence>
<dbReference type="Gene3D" id="3.30.460.10">
    <property type="entry name" value="Beta Polymerase, domain 2"/>
    <property type="match status" value="1"/>
</dbReference>
<comment type="caution">
    <text evidence="15">The sequence shown here is derived from an EMBL/GenBank/DDBJ whole genome shotgun (WGS) entry which is preliminary data.</text>
</comment>
<dbReference type="Gene3D" id="1.20.58.560">
    <property type="match status" value="1"/>
</dbReference>
<dbReference type="Gene3D" id="1.10.110.30">
    <property type="match status" value="1"/>
</dbReference>
<dbReference type="PANTHER" id="PTHR46173">
    <property type="entry name" value="CCA TRNA NUCLEOTIDYLTRANSFERASE 1, MITOCHONDRIAL"/>
    <property type="match status" value="1"/>
</dbReference>
<dbReference type="Proteomes" id="UP001596990">
    <property type="component" value="Unassembled WGS sequence"/>
</dbReference>
<accession>A0ABW3KXS7</accession>
<evidence type="ECO:0000256" key="2">
    <source>
        <dbReference type="ARBA" id="ARBA00022679"/>
    </source>
</evidence>
<dbReference type="EC" id="2.7.7.72" evidence="11"/>
<keyword evidence="10 11" id="KW-0694">RNA-binding</keyword>
<feature type="binding site" evidence="11">
    <location>
        <position position="162"/>
    </location>
    <ligand>
        <name>ATP</name>
        <dbReference type="ChEBI" id="CHEBI:30616"/>
    </ligand>
</feature>
<comment type="catalytic activity">
    <reaction evidence="11">
        <text>a tRNA with a 3' CCA end + 2 CTP + ATP = a tRNA with a 3' CCACCA end + 3 diphosphate</text>
        <dbReference type="Rhea" id="RHEA:76235"/>
        <dbReference type="Rhea" id="RHEA-COMP:10468"/>
        <dbReference type="Rhea" id="RHEA-COMP:18655"/>
        <dbReference type="ChEBI" id="CHEBI:30616"/>
        <dbReference type="ChEBI" id="CHEBI:33019"/>
        <dbReference type="ChEBI" id="CHEBI:37563"/>
        <dbReference type="ChEBI" id="CHEBI:83071"/>
        <dbReference type="ChEBI" id="CHEBI:195187"/>
    </reaction>
</comment>
<dbReference type="InterPro" id="IPR032828">
    <property type="entry name" value="PolyA_RNA-bd"/>
</dbReference>
<comment type="function">
    <text evidence="11">Catalyzes the addition and repair of the essential 3'-terminal CCA sequence in tRNAs without using a nucleic acid template. Adds these three nucleotides in the order of C, C, and A to the tRNA nucleotide-73, using CTP and ATP as substrates and producing inorganic pyrophosphate. tRNA 3'-terminal CCA addition is required both for tRNA processing and repair. Also involved in tRNA surveillance by mediating tandem CCA addition to generate a CCACCA at the 3' terminus of unstable tRNAs. While stable tRNAs receive only 3'-terminal CCA, unstable tRNAs are marked with CCACCA and rapidly degraded.</text>
</comment>
<dbReference type="PANTHER" id="PTHR46173:SF1">
    <property type="entry name" value="CCA TRNA NUCLEOTIDYLTRANSFERASE 1, MITOCHONDRIAL"/>
    <property type="match status" value="1"/>
</dbReference>
<evidence type="ECO:0000256" key="1">
    <source>
        <dbReference type="ARBA" id="ARBA00001946"/>
    </source>
</evidence>
<comment type="subunit">
    <text evidence="11">Homodimer.</text>
</comment>